<dbReference type="Proteomes" id="UP001595912">
    <property type="component" value="Unassembled WGS sequence"/>
</dbReference>
<sequence>MTRHAVSTDAAPPAIGPYSQAIVANGFVFCSGTSGIDPATGVAPDGIEEQTEQALRNLGAVLAAAGASLADLVKTTIFYTDVEDFAAINAVYARVMPDPPPARSAPANVKLPRNLRISIEGIAVLPG</sequence>
<organism evidence="2 3">
    <name type="scientific">Dactylosporangium cerinum</name>
    <dbReference type="NCBI Taxonomy" id="1434730"/>
    <lineage>
        <taxon>Bacteria</taxon>
        <taxon>Bacillati</taxon>
        <taxon>Actinomycetota</taxon>
        <taxon>Actinomycetes</taxon>
        <taxon>Micromonosporales</taxon>
        <taxon>Micromonosporaceae</taxon>
        <taxon>Dactylosporangium</taxon>
    </lineage>
</organism>
<dbReference type="PANTHER" id="PTHR11803:SF58">
    <property type="entry name" value="PROTEIN HMF1-RELATED"/>
    <property type="match status" value="1"/>
</dbReference>
<evidence type="ECO:0000313" key="3">
    <source>
        <dbReference type="Proteomes" id="UP001595912"/>
    </source>
</evidence>
<evidence type="ECO:0000256" key="1">
    <source>
        <dbReference type="ARBA" id="ARBA00010552"/>
    </source>
</evidence>
<dbReference type="InterPro" id="IPR006056">
    <property type="entry name" value="RidA"/>
</dbReference>
<comment type="caution">
    <text evidence="2">The sequence shown here is derived from an EMBL/GenBank/DDBJ whole genome shotgun (WGS) entry which is preliminary data.</text>
</comment>
<dbReference type="EMBL" id="JBHSIU010000130">
    <property type="protein sequence ID" value="MFC5007751.1"/>
    <property type="molecule type" value="Genomic_DNA"/>
</dbReference>
<protein>
    <submittedName>
        <fullName evidence="2">Rid family detoxifying hydrolase</fullName>
    </submittedName>
</protein>
<evidence type="ECO:0000313" key="2">
    <source>
        <dbReference type="EMBL" id="MFC5007751.1"/>
    </source>
</evidence>
<dbReference type="Gene3D" id="3.30.1330.40">
    <property type="entry name" value="RutC-like"/>
    <property type="match status" value="1"/>
</dbReference>
<proteinExistence type="inferred from homology"/>
<dbReference type="CDD" id="cd00448">
    <property type="entry name" value="YjgF_YER057c_UK114_family"/>
    <property type="match status" value="1"/>
</dbReference>
<dbReference type="NCBIfam" id="TIGR00004">
    <property type="entry name" value="Rid family detoxifying hydrolase"/>
    <property type="match status" value="1"/>
</dbReference>
<accession>A0ABV9WG68</accession>
<dbReference type="InterPro" id="IPR035959">
    <property type="entry name" value="RutC-like_sf"/>
</dbReference>
<dbReference type="PANTHER" id="PTHR11803">
    <property type="entry name" value="2-IMINOBUTANOATE/2-IMINOPROPANOATE DEAMINASE RIDA"/>
    <property type="match status" value="1"/>
</dbReference>
<reference evidence="3" key="1">
    <citation type="journal article" date="2019" name="Int. J. Syst. Evol. Microbiol.">
        <title>The Global Catalogue of Microorganisms (GCM) 10K type strain sequencing project: providing services to taxonomists for standard genome sequencing and annotation.</title>
        <authorList>
            <consortium name="The Broad Institute Genomics Platform"/>
            <consortium name="The Broad Institute Genome Sequencing Center for Infectious Disease"/>
            <person name="Wu L."/>
            <person name="Ma J."/>
        </authorList>
    </citation>
    <scope>NUCLEOTIDE SEQUENCE [LARGE SCALE GENOMIC DNA]</scope>
    <source>
        <strain evidence="3">CGMCC 4.7152</strain>
    </source>
</reference>
<name>A0ABV9WG68_9ACTN</name>
<comment type="similarity">
    <text evidence="1">Belongs to the RutC family.</text>
</comment>
<dbReference type="Pfam" id="PF01042">
    <property type="entry name" value="Ribonuc_L-PSP"/>
    <property type="match status" value="1"/>
</dbReference>
<dbReference type="RefSeq" id="WP_380128391.1">
    <property type="nucleotide sequence ID" value="NZ_JBHSIU010000130.1"/>
</dbReference>
<gene>
    <name evidence="2" type="ORF">ACFPIJ_59335</name>
</gene>
<dbReference type="SUPFAM" id="SSF55298">
    <property type="entry name" value="YjgF-like"/>
    <property type="match status" value="1"/>
</dbReference>
<dbReference type="InterPro" id="IPR006175">
    <property type="entry name" value="YjgF/YER057c/UK114"/>
</dbReference>
<keyword evidence="3" id="KW-1185">Reference proteome</keyword>
<keyword evidence="2" id="KW-0378">Hydrolase</keyword>
<dbReference type="GO" id="GO:0016787">
    <property type="term" value="F:hydrolase activity"/>
    <property type="evidence" value="ECO:0007669"/>
    <property type="project" value="UniProtKB-KW"/>
</dbReference>